<organism evidence="1 2">
    <name type="scientific">Ascaris lumbricoides</name>
    <name type="common">Giant roundworm</name>
    <dbReference type="NCBI Taxonomy" id="6252"/>
    <lineage>
        <taxon>Eukaryota</taxon>
        <taxon>Metazoa</taxon>
        <taxon>Ecdysozoa</taxon>
        <taxon>Nematoda</taxon>
        <taxon>Chromadorea</taxon>
        <taxon>Rhabditida</taxon>
        <taxon>Spirurina</taxon>
        <taxon>Ascaridomorpha</taxon>
        <taxon>Ascaridoidea</taxon>
        <taxon>Ascarididae</taxon>
        <taxon>Ascaris</taxon>
    </lineage>
</organism>
<protein>
    <submittedName>
        <fullName evidence="2">Uncharacterized protein</fullName>
    </submittedName>
</protein>
<evidence type="ECO:0000313" key="2">
    <source>
        <dbReference type="WBParaSite" id="ALUE_0001409501-mRNA-1"/>
    </source>
</evidence>
<dbReference type="WBParaSite" id="ALUE_0001409501-mRNA-1">
    <property type="protein sequence ID" value="ALUE_0001409501-mRNA-1"/>
    <property type="gene ID" value="ALUE_0001409501"/>
</dbReference>
<name>A0A0M3I9G3_ASCLU</name>
<dbReference type="Proteomes" id="UP000036681">
    <property type="component" value="Unplaced"/>
</dbReference>
<accession>A0A0M3I9G3</accession>
<keyword evidence="1" id="KW-1185">Reference proteome</keyword>
<reference evidence="2" key="1">
    <citation type="submission" date="2017-02" db="UniProtKB">
        <authorList>
            <consortium name="WormBaseParasite"/>
        </authorList>
    </citation>
    <scope>IDENTIFICATION</scope>
</reference>
<proteinExistence type="predicted"/>
<dbReference type="AlphaFoldDB" id="A0A0M3I9G3"/>
<evidence type="ECO:0000313" key="1">
    <source>
        <dbReference type="Proteomes" id="UP000036681"/>
    </source>
</evidence>
<sequence length="36" mass="4320">MMIRDEREEGDFVFSFVTSLFVENFSVKVSLRYNIN</sequence>